<protein>
    <recommendedName>
        <fullName evidence="3">DUF4238 domain-containing protein</fullName>
    </recommendedName>
</protein>
<proteinExistence type="predicted"/>
<dbReference type="Proteomes" id="UP000319783">
    <property type="component" value="Unassembled WGS sequence"/>
</dbReference>
<accession>A0A533Q647</accession>
<dbReference type="EMBL" id="SULG01000141">
    <property type="protein sequence ID" value="TLD40043.1"/>
    <property type="molecule type" value="Genomic_DNA"/>
</dbReference>
<dbReference type="InterPro" id="IPR025332">
    <property type="entry name" value="DUF4238"/>
</dbReference>
<sequence>MSQPKKHHYLPQFYLEFFKCSPQTGKYPQIYVTTKKKNPKRFKAAIHDTGCISDYNTVDLQGEPPEKKKIEEALSKIEGKQRDLLVEIMGNREIKDCQVRLLAEFLATVHLRVPKFKRNVETGLRASVENVGEMLFRNGKLQPLPKVLADLKPKKLSDLMTVEIDNWILLSYMYDVALNSHLADIIGKMQFRFLCAPAGGQFITGDTPLVLFVPNYQMRQPYGAGFADKEVEVTFPISSHLMLQASWSKEGVSCVLAHSQLQEYNRRTIVMADEYIYSSSEEACKLDLVSHNAGRSARFKTDTIDAGKGMYLINRFIPVTSER</sequence>
<evidence type="ECO:0008006" key="3">
    <source>
        <dbReference type="Google" id="ProtNLM"/>
    </source>
</evidence>
<organism evidence="1 2">
    <name type="scientific">Candidatus Jettenia ecosi</name>
    <dbReference type="NCBI Taxonomy" id="2494326"/>
    <lineage>
        <taxon>Bacteria</taxon>
        <taxon>Pseudomonadati</taxon>
        <taxon>Planctomycetota</taxon>
        <taxon>Candidatus Brocadiia</taxon>
        <taxon>Candidatus Brocadiales</taxon>
        <taxon>Candidatus Brocadiaceae</taxon>
        <taxon>Candidatus Jettenia</taxon>
    </lineage>
</organism>
<comment type="caution">
    <text evidence="1">The sequence shown here is derived from an EMBL/GenBank/DDBJ whole genome shotgun (WGS) entry which is preliminary data.</text>
</comment>
<dbReference type="AlphaFoldDB" id="A0A533Q647"/>
<dbReference type="Pfam" id="PF14022">
    <property type="entry name" value="DUF4238"/>
    <property type="match status" value="1"/>
</dbReference>
<name>A0A533Q647_9BACT</name>
<gene>
    <name evidence="1" type="ORF">JETT_3697</name>
</gene>
<evidence type="ECO:0000313" key="1">
    <source>
        <dbReference type="EMBL" id="TLD40043.1"/>
    </source>
</evidence>
<reference evidence="1 2" key="1">
    <citation type="submission" date="2019-04" db="EMBL/GenBank/DDBJ databases">
        <title>Genome of a novel bacterium Candidatus Jettenia ecosi reconstructed from metagenome of an anammox bioreactor.</title>
        <authorList>
            <person name="Mardanov A.V."/>
            <person name="Beletsky A.V."/>
            <person name="Ravin N.V."/>
            <person name="Botchkova E.A."/>
            <person name="Litti Y.V."/>
            <person name="Nozhevnikova A.N."/>
        </authorList>
    </citation>
    <scope>NUCLEOTIDE SEQUENCE [LARGE SCALE GENOMIC DNA]</scope>
    <source>
        <strain evidence="1">J2</strain>
    </source>
</reference>
<evidence type="ECO:0000313" key="2">
    <source>
        <dbReference type="Proteomes" id="UP000319783"/>
    </source>
</evidence>